<dbReference type="EMBL" id="CP011390">
    <property type="protein sequence ID" value="ANE52846.1"/>
    <property type="molecule type" value="Genomic_DNA"/>
</dbReference>
<feature type="binding site" evidence="12 15">
    <location>
        <position position="208"/>
    </location>
    <ligand>
        <name>pyruvate</name>
        <dbReference type="ChEBI" id="CHEBI:15361"/>
    </ligand>
</feature>
<gene>
    <name evidence="12" type="primary">dapA</name>
    <name evidence="16" type="ORF">SY85_22575</name>
</gene>
<keyword evidence="17" id="KW-1185">Reference proteome</keyword>
<dbReference type="KEGG" id="fla:SY85_22575"/>
<dbReference type="Gene3D" id="3.20.20.70">
    <property type="entry name" value="Aldolase class I"/>
    <property type="match status" value="1"/>
</dbReference>
<evidence type="ECO:0000256" key="14">
    <source>
        <dbReference type="PIRSR" id="PIRSR001365-1"/>
    </source>
</evidence>
<comment type="catalytic activity">
    <reaction evidence="11 12">
        <text>L-aspartate 4-semialdehyde + pyruvate = (2S,4S)-4-hydroxy-2,3,4,5-tetrahydrodipicolinate + H2O + H(+)</text>
        <dbReference type="Rhea" id="RHEA:34171"/>
        <dbReference type="ChEBI" id="CHEBI:15361"/>
        <dbReference type="ChEBI" id="CHEBI:15377"/>
        <dbReference type="ChEBI" id="CHEBI:15378"/>
        <dbReference type="ChEBI" id="CHEBI:67139"/>
        <dbReference type="ChEBI" id="CHEBI:537519"/>
        <dbReference type="EC" id="4.3.3.7"/>
    </reaction>
</comment>
<keyword evidence="7 12" id="KW-0220">Diaminopimelate biosynthesis</keyword>
<dbReference type="Proteomes" id="UP000077177">
    <property type="component" value="Chromosome"/>
</dbReference>
<dbReference type="InterPro" id="IPR013785">
    <property type="entry name" value="Aldolase_TIM"/>
</dbReference>
<comment type="caution">
    <text evidence="12">Was originally thought to be a dihydrodipicolinate synthase (DHDPS), catalyzing the condensation of (S)-aspartate-beta-semialdehyde [(S)-ASA] and pyruvate to dihydrodipicolinate (DHDP). However, it was shown in E.coli that the product of the enzymatic reaction is not dihydrodipicolinate but in fact (4S)-4-hydroxy-2,3,4,5-tetrahydro-(2S)-dipicolinic acid (HTPA), and that the consecutive dehydration reaction leading to DHDP is not spontaneous but catalyzed by DapB.</text>
</comment>
<organism evidence="16 17">
    <name type="scientific">Flavisolibacter tropicus</name>
    <dbReference type="NCBI Taxonomy" id="1492898"/>
    <lineage>
        <taxon>Bacteria</taxon>
        <taxon>Pseudomonadati</taxon>
        <taxon>Bacteroidota</taxon>
        <taxon>Chitinophagia</taxon>
        <taxon>Chitinophagales</taxon>
        <taxon>Chitinophagaceae</taxon>
        <taxon>Flavisolibacter</taxon>
    </lineage>
</organism>
<dbReference type="GO" id="GO:0019877">
    <property type="term" value="P:diaminopimelate biosynthetic process"/>
    <property type="evidence" value="ECO:0007669"/>
    <property type="project" value="UniProtKB-UniRule"/>
</dbReference>
<feature type="active site" description="Proton donor/acceptor" evidence="12 14">
    <location>
        <position position="137"/>
    </location>
</feature>
<evidence type="ECO:0000256" key="12">
    <source>
        <dbReference type="HAMAP-Rule" id="MF_00418"/>
    </source>
</evidence>
<evidence type="ECO:0000313" key="17">
    <source>
        <dbReference type="Proteomes" id="UP000077177"/>
    </source>
</evidence>
<comment type="function">
    <text evidence="1 12">Catalyzes the condensation of (S)-aspartate-beta-semialdehyde [(S)-ASA] and pyruvate to 4-hydroxy-tetrahydrodipicolinate (HTPA).</text>
</comment>
<feature type="binding site" evidence="12 15">
    <location>
        <position position="49"/>
    </location>
    <ligand>
        <name>pyruvate</name>
        <dbReference type="ChEBI" id="CHEBI:15361"/>
    </ligand>
</feature>
<evidence type="ECO:0000256" key="1">
    <source>
        <dbReference type="ARBA" id="ARBA00003294"/>
    </source>
</evidence>
<dbReference type="UniPathway" id="UPA00034">
    <property type="reaction ID" value="UER00017"/>
</dbReference>
<keyword evidence="10 12" id="KW-0704">Schiff base</keyword>
<evidence type="ECO:0000256" key="4">
    <source>
        <dbReference type="ARBA" id="ARBA00012086"/>
    </source>
</evidence>
<dbReference type="GO" id="GO:0005829">
    <property type="term" value="C:cytosol"/>
    <property type="evidence" value="ECO:0007669"/>
    <property type="project" value="TreeGrafter"/>
</dbReference>
<comment type="subcellular location">
    <subcellularLocation>
        <location evidence="12">Cytoplasm</location>
    </subcellularLocation>
</comment>
<feature type="active site" description="Schiff-base intermediate with substrate" evidence="12 14">
    <location>
        <position position="166"/>
    </location>
</feature>
<accession>A0A172U0R4</accession>
<protein>
    <recommendedName>
        <fullName evidence="4 12">4-hydroxy-tetrahydrodipicolinate synthase</fullName>
        <shortName evidence="12">HTPA synthase</shortName>
        <ecNumber evidence="4 12">4.3.3.7</ecNumber>
    </recommendedName>
</protein>
<dbReference type="InterPro" id="IPR020625">
    <property type="entry name" value="Schiff_base-form_aldolases_AS"/>
</dbReference>
<dbReference type="EC" id="4.3.3.7" evidence="4 12"/>
<evidence type="ECO:0000256" key="15">
    <source>
        <dbReference type="PIRSR" id="PIRSR001365-2"/>
    </source>
</evidence>
<dbReference type="InterPro" id="IPR005263">
    <property type="entry name" value="DapA"/>
</dbReference>
<evidence type="ECO:0000256" key="2">
    <source>
        <dbReference type="ARBA" id="ARBA00005120"/>
    </source>
</evidence>
<dbReference type="NCBIfam" id="TIGR00674">
    <property type="entry name" value="dapA"/>
    <property type="match status" value="1"/>
</dbReference>
<dbReference type="SUPFAM" id="SSF51569">
    <property type="entry name" value="Aldolase"/>
    <property type="match status" value="1"/>
</dbReference>
<evidence type="ECO:0000313" key="16">
    <source>
        <dbReference type="EMBL" id="ANE52846.1"/>
    </source>
</evidence>
<keyword evidence="9 12" id="KW-0456">Lyase</keyword>
<name>A0A172U0R4_9BACT</name>
<sequence>MVRDILRGTGVALVTPFQADGSVDFDSLQKLINFVIEGGVQYVVTLGTTGETPTLSKEEKQEVVQATFSTVADRVPVVIGIGGNNTNEVVKELEAFPIEKAAAILSASPYYNKPSQEGIYQHYRAMAQATNRPILLYNVPGRTGSNIAPATVVRLANDFENIDGIKEASGNMGQCMQLLRDTPQDFMVVSGDDNLTLAQIACGMDGVISVAANCFPKDFTGMVNAALENDYVTARSLNNKLLSGYDLLFAENNPAGVKAFLTELGIIENNLRLPLVPLSDRIYEQVKEYLESLRQKGIHA</sequence>
<comment type="subunit">
    <text evidence="12">Homotetramer; dimer of dimers.</text>
</comment>
<evidence type="ECO:0000256" key="6">
    <source>
        <dbReference type="ARBA" id="ARBA00022605"/>
    </source>
</evidence>
<evidence type="ECO:0000256" key="8">
    <source>
        <dbReference type="ARBA" id="ARBA00023154"/>
    </source>
</evidence>
<feature type="site" description="Part of a proton relay during catalysis" evidence="12">
    <location>
        <position position="111"/>
    </location>
</feature>
<comment type="similarity">
    <text evidence="3 12 13">Belongs to the DapA family.</text>
</comment>
<dbReference type="PATRIC" id="fig|1492898.3.peg.4899"/>
<keyword evidence="8 12" id="KW-0457">Lysine biosynthesis</keyword>
<reference evidence="17" key="1">
    <citation type="submission" date="2015-01" db="EMBL/GenBank/DDBJ databases">
        <title>Flavisolibacter sp./LCS9/ whole genome sequencing.</title>
        <authorList>
            <person name="Kim M.K."/>
            <person name="Srinivasan S."/>
            <person name="Lee J.-J."/>
        </authorList>
    </citation>
    <scope>NUCLEOTIDE SEQUENCE [LARGE SCALE GENOMIC DNA]</scope>
    <source>
        <strain evidence="17">LCS9</strain>
    </source>
</reference>
<dbReference type="SMART" id="SM01130">
    <property type="entry name" value="DHDPS"/>
    <property type="match status" value="1"/>
</dbReference>
<proteinExistence type="inferred from homology"/>
<evidence type="ECO:0000256" key="3">
    <source>
        <dbReference type="ARBA" id="ARBA00007592"/>
    </source>
</evidence>
<dbReference type="OrthoDB" id="9782828at2"/>
<dbReference type="RefSeq" id="WP_066408035.1">
    <property type="nucleotide sequence ID" value="NZ_CP011390.1"/>
</dbReference>
<dbReference type="AlphaFoldDB" id="A0A172U0R4"/>
<keyword evidence="6 12" id="KW-0028">Amino-acid biosynthesis</keyword>
<dbReference type="PANTHER" id="PTHR12128">
    <property type="entry name" value="DIHYDRODIPICOLINATE SYNTHASE"/>
    <property type="match status" value="1"/>
</dbReference>
<dbReference type="GO" id="GO:0008840">
    <property type="term" value="F:4-hydroxy-tetrahydrodipicolinate synthase activity"/>
    <property type="evidence" value="ECO:0007669"/>
    <property type="project" value="UniProtKB-UniRule"/>
</dbReference>
<dbReference type="InterPro" id="IPR002220">
    <property type="entry name" value="DapA-like"/>
</dbReference>
<dbReference type="STRING" id="1492898.SY85_22575"/>
<feature type="site" description="Part of a proton relay during catalysis" evidence="12">
    <location>
        <position position="48"/>
    </location>
</feature>
<dbReference type="PANTHER" id="PTHR12128:SF66">
    <property type="entry name" value="4-HYDROXY-2-OXOGLUTARATE ALDOLASE, MITOCHONDRIAL"/>
    <property type="match status" value="1"/>
</dbReference>
<evidence type="ECO:0000256" key="11">
    <source>
        <dbReference type="ARBA" id="ARBA00047836"/>
    </source>
</evidence>
<evidence type="ECO:0000256" key="10">
    <source>
        <dbReference type="ARBA" id="ARBA00023270"/>
    </source>
</evidence>
<dbReference type="PRINTS" id="PR00146">
    <property type="entry name" value="DHPICSNTHASE"/>
</dbReference>
<evidence type="ECO:0000256" key="7">
    <source>
        <dbReference type="ARBA" id="ARBA00022915"/>
    </source>
</evidence>
<evidence type="ECO:0000256" key="5">
    <source>
        <dbReference type="ARBA" id="ARBA00022490"/>
    </source>
</evidence>
<dbReference type="Pfam" id="PF00701">
    <property type="entry name" value="DHDPS"/>
    <property type="match status" value="1"/>
</dbReference>
<evidence type="ECO:0000256" key="13">
    <source>
        <dbReference type="PIRNR" id="PIRNR001365"/>
    </source>
</evidence>
<evidence type="ECO:0000256" key="9">
    <source>
        <dbReference type="ARBA" id="ARBA00023239"/>
    </source>
</evidence>
<reference evidence="16 17" key="2">
    <citation type="journal article" date="2016" name="Int. J. Syst. Evol. Microbiol.">
        <title>Flavisolibacter tropicus sp. nov., isolated from tropical soil.</title>
        <authorList>
            <person name="Lee J.J."/>
            <person name="Kang M.S."/>
            <person name="Kim G.S."/>
            <person name="Lee C.S."/>
            <person name="Lim S."/>
            <person name="Lee J."/>
            <person name="Roh S.H."/>
            <person name="Kang H."/>
            <person name="Ha J.M."/>
            <person name="Bae S."/>
            <person name="Jung H.Y."/>
            <person name="Kim M.K."/>
        </authorList>
    </citation>
    <scope>NUCLEOTIDE SEQUENCE [LARGE SCALE GENOMIC DNA]</scope>
    <source>
        <strain evidence="16 17">LCS9</strain>
    </source>
</reference>
<dbReference type="CDD" id="cd00950">
    <property type="entry name" value="DHDPS"/>
    <property type="match status" value="1"/>
</dbReference>
<dbReference type="PIRSF" id="PIRSF001365">
    <property type="entry name" value="DHDPS"/>
    <property type="match status" value="1"/>
</dbReference>
<dbReference type="PROSITE" id="PS00666">
    <property type="entry name" value="DHDPS_2"/>
    <property type="match status" value="1"/>
</dbReference>
<dbReference type="GO" id="GO:0009089">
    <property type="term" value="P:lysine biosynthetic process via diaminopimelate"/>
    <property type="evidence" value="ECO:0007669"/>
    <property type="project" value="UniProtKB-UniRule"/>
</dbReference>
<comment type="pathway">
    <text evidence="2 12">Amino-acid biosynthesis; L-lysine biosynthesis via DAP pathway; (S)-tetrahydrodipicolinate from L-aspartate: step 3/4.</text>
</comment>
<keyword evidence="5 12" id="KW-0963">Cytoplasm</keyword>
<dbReference type="HAMAP" id="MF_00418">
    <property type="entry name" value="DapA"/>
    <property type="match status" value="1"/>
</dbReference>